<gene>
    <name evidence="1" type="ORF">M404DRAFT_441893</name>
</gene>
<dbReference type="EMBL" id="KN831962">
    <property type="protein sequence ID" value="KIO06827.1"/>
    <property type="molecule type" value="Genomic_DNA"/>
</dbReference>
<dbReference type="Proteomes" id="UP000054217">
    <property type="component" value="Unassembled WGS sequence"/>
</dbReference>
<protein>
    <submittedName>
        <fullName evidence="1">Uncharacterized protein</fullName>
    </submittedName>
</protein>
<evidence type="ECO:0000313" key="2">
    <source>
        <dbReference type="Proteomes" id="UP000054217"/>
    </source>
</evidence>
<reference evidence="1 2" key="1">
    <citation type="submission" date="2014-04" db="EMBL/GenBank/DDBJ databases">
        <authorList>
            <consortium name="DOE Joint Genome Institute"/>
            <person name="Kuo A."/>
            <person name="Kohler A."/>
            <person name="Costa M.D."/>
            <person name="Nagy L.G."/>
            <person name="Floudas D."/>
            <person name="Copeland A."/>
            <person name="Barry K.W."/>
            <person name="Cichocki N."/>
            <person name="Veneault-Fourrey C."/>
            <person name="LaButti K."/>
            <person name="Lindquist E.A."/>
            <person name="Lipzen A."/>
            <person name="Lundell T."/>
            <person name="Morin E."/>
            <person name="Murat C."/>
            <person name="Sun H."/>
            <person name="Tunlid A."/>
            <person name="Henrissat B."/>
            <person name="Grigoriev I.V."/>
            <person name="Hibbett D.S."/>
            <person name="Martin F."/>
            <person name="Nordberg H.P."/>
            <person name="Cantor M.N."/>
            <person name="Hua S.X."/>
        </authorList>
    </citation>
    <scope>NUCLEOTIDE SEQUENCE [LARGE SCALE GENOMIC DNA]</scope>
    <source>
        <strain evidence="1 2">Marx 270</strain>
    </source>
</reference>
<dbReference type="InParanoid" id="A0A0C3KB55"/>
<accession>A0A0C3KB55</accession>
<name>A0A0C3KB55_PISTI</name>
<proteinExistence type="predicted"/>
<evidence type="ECO:0000313" key="1">
    <source>
        <dbReference type="EMBL" id="KIO06827.1"/>
    </source>
</evidence>
<keyword evidence="2" id="KW-1185">Reference proteome</keyword>
<reference evidence="2" key="2">
    <citation type="submission" date="2015-01" db="EMBL/GenBank/DDBJ databases">
        <title>Evolutionary Origins and Diversification of the Mycorrhizal Mutualists.</title>
        <authorList>
            <consortium name="DOE Joint Genome Institute"/>
            <consortium name="Mycorrhizal Genomics Consortium"/>
            <person name="Kohler A."/>
            <person name="Kuo A."/>
            <person name="Nagy L.G."/>
            <person name="Floudas D."/>
            <person name="Copeland A."/>
            <person name="Barry K.W."/>
            <person name="Cichocki N."/>
            <person name="Veneault-Fourrey C."/>
            <person name="LaButti K."/>
            <person name="Lindquist E.A."/>
            <person name="Lipzen A."/>
            <person name="Lundell T."/>
            <person name="Morin E."/>
            <person name="Murat C."/>
            <person name="Riley R."/>
            <person name="Ohm R."/>
            <person name="Sun H."/>
            <person name="Tunlid A."/>
            <person name="Henrissat B."/>
            <person name="Grigoriev I.V."/>
            <person name="Hibbett D.S."/>
            <person name="Martin F."/>
        </authorList>
    </citation>
    <scope>NUCLEOTIDE SEQUENCE [LARGE SCALE GENOMIC DNA]</scope>
    <source>
        <strain evidence="2">Marx 270</strain>
    </source>
</reference>
<dbReference type="AlphaFoldDB" id="A0A0C3KB55"/>
<sequence>MKIRHRISHVRRPVGPSVNFEERDSDYSTIRAYMWNPHRYEPCQLTVLWCTSCKHGLMRIVALMSYYFRHLV</sequence>
<dbReference type="HOGENOM" id="CLU_2723203_0_0_1"/>
<organism evidence="1 2">
    <name type="scientific">Pisolithus tinctorius Marx 270</name>
    <dbReference type="NCBI Taxonomy" id="870435"/>
    <lineage>
        <taxon>Eukaryota</taxon>
        <taxon>Fungi</taxon>
        <taxon>Dikarya</taxon>
        <taxon>Basidiomycota</taxon>
        <taxon>Agaricomycotina</taxon>
        <taxon>Agaricomycetes</taxon>
        <taxon>Agaricomycetidae</taxon>
        <taxon>Boletales</taxon>
        <taxon>Sclerodermatineae</taxon>
        <taxon>Pisolithaceae</taxon>
        <taxon>Pisolithus</taxon>
    </lineage>
</organism>